<feature type="transmembrane region" description="Helical" evidence="11">
    <location>
        <begin position="846"/>
        <end position="867"/>
    </location>
</feature>
<dbReference type="PROSITE" id="PS00981">
    <property type="entry name" value="G_PROTEIN_RECEP_F3_3"/>
    <property type="match status" value="1"/>
</dbReference>
<dbReference type="PANTHER" id="PTHR24061:SF599">
    <property type="entry name" value="G-PROTEIN COUPLED RECEPTORS FAMILY 3 PROFILE DOMAIN-CONTAINING PROTEIN"/>
    <property type="match status" value="1"/>
</dbReference>
<dbReference type="InterPro" id="IPR000068">
    <property type="entry name" value="GPCR_3_Ca_sens_rcpt-rel"/>
</dbReference>
<evidence type="ECO:0000259" key="13">
    <source>
        <dbReference type="PROSITE" id="PS50259"/>
    </source>
</evidence>
<gene>
    <name evidence="15" type="primary">LOC107109154</name>
</gene>
<dbReference type="Pfam" id="PF00003">
    <property type="entry name" value="7tm_3"/>
    <property type="match status" value="1"/>
</dbReference>
<dbReference type="Gene3D" id="2.10.50.30">
    <property type="entry name" value="GPCR, family 3, nine cysteines domain"/>
    <property type="match status" value="1"/>
</dbReference>
<evidence type="ECO:0000256" key="8">
    <source>
        <dbReference type="ARBA" id="ARBA00023170"/>
    </source>
</evidence>
<keyword evidence="5 11" id="KW-1133">Transmembrane helix</keyword>
<feature type="chain" id="PRO_5047354645" evidence="12">
    <location>
        <begin position="28"/>
        <end position="884"/>
    </location>
</feature>
<dbReference type="InterPro" id="IPR004073">
    <property type="entry name" value="GPCR_3_vmron_rcpt_2"/>
</dbReference>
<feature type="transmembrane region" description="Helical" evidence="11">
    <location>
        <begin position="690"/>
        <end position="715"/>
    </location>
</feature>
<evidence type="ECO:0000256" key="12">
    <source>
        <dbReference type="SAM" id="SignalP"/>
    </source>
</evidence>
<evidence type="ECO:0000313" key="15">
    <source>
        <dbReference type="RefSeq" id="XP_015265215.1"/>
    </source>
</evidence>
<evidence type="ECO:0000256" key="7">
    <source>
        <dbReference type="ARBA" id="ARBA00023136"/>
    </source>
</evidence>
<comment type="subcellular location">
    <subcellularLocation>
        <location evidence="1">Cell membrane</location>
        <topology evidence="1">Multi-pass membrane protein</topology>
    </subcellularLocation>
</comment>
<feature type="transmembrane region" description="Helical" evidence="11">
    <location>
        <begin position="814"/>
        <end position="834"/>
    </location>
</feature>
<dbReference type="RefSeq" id="XP_015265215.1">
    <property type="nucleotide sequence ID" value="XM_015409729.1"/>
</dbReference>
<dbReference type="Proteomes" id="UP000694871">
    <property type="component" value="Unplaced"/>
</dbReference>
<organism evidence="14 15">
    <name type="scientific">Gekko japonicus</name>
    <name type="common">Schlegel's Japanese gecko</name>
    <dbReference type="NCBI Taxonomy" id="146911"/>
    <lineage>
        <taxon>Eukaryota</taxon>
        <taxon>Metazoa</taxon>
        <taxon>Chordata</taxon>
        <taxon>Craniata</taxon>
        <taxon>Vertebrata</taxon>
        <taxon>Euteleostomi</taxon>
        <taxon>Lepidosauria</taxon>
        <taxon>Squamata</taxon>
        <taxon>Bifurcata</taxon>
        <taxon>Gekkota</taxon>
        <taxon>Gekkonidae</taxon>
        <taxon>Gekkoninae</taxon>
        <taxon>Gekko</taxon>
    </lineage>
</organism>
<feature type="signal peptide" evidence="12">
    <location>
        <begin position="1"/>
        <end position="27"/>
    </location>
</feature>
<name>A0ABM1JUS8_GEKJA</name>
<dbReference type="InterPro" id="IPR000337">
    <property type="entry name" value="GPCR_3"/>
</dbReference>
<evidence type="ECO:0000256" key="11">
    <source>
        <dbReference type="SAM" id="Phobius"/>
    </source>
</evidence>
<protein>
    <submittedName>
        <fullName evidence="15">Vomeronasal type-2 receptor 26-like</fullName>
    </submittedName>
</protein>
<dbReference type="InterPro" id="IPR001828">
    <property type="entry name" value="ANF_lig-bd_rcpt"/>
</dbReference>
<dbReference type="SUPFAM" id="SSF53822">
    <property type="entry name" value="Periplasmic binding protein-like I"/>
    <property type="match status" value="1"/>
</dbReference>
<evidence type="ECO:0000256" key="10">
    <source>
        <dbReference type="ARBA" id="ARBA00023224"/>
    </source>
</evidence>
<dbReference type="InterPro" id="IPR038550">
    <property type="entry name" value="GPCR_3_9-Cys_sf"/>
</dbReference>
<keyword evidence="10" id="KW-0807">Transducer</keyword>
<dbReference type="Gene3D" id="3.40.50.2300">
    <property type="match status" value="2"/>
</dbReference>
<dbReference type="Pfam" id="PF01094">
    <property type="entry name" value="ANF_receptor"/>
    <property type="match status" value="1"/>
</dbReference>
<accession>A0ABM1JUS8</accession>
<evidence type="ECO:0000313" key="14">
    <source>
        <dbReference type="Proteomes" id="UP000694871"/>
    </source>
</evidence>
<feature type="transmembrane region" description="Helical" evidence="11">
    <location>
        <begin position="620"/>
        <end position="643"/>
    </location>
</feature>
<evidence type="ECO:0000256" key="3">
    <source>
        <dbReference type="ARBA" id="ARBA00022692"/>
    </source>
</evidence>
<keyword evidence="2" id="KW-1003">Cell membrane</keyword>
<keyword evidence="8" id="KW-0675">Receptor</keyword>
<dbReference type="Pfam" id="PF07562">
    <property type="entry name" value="NCD3G"/>
    <property type="match status" value="1"/>
</dbReference>
<dbReference type="InterPro" id="IPR017979">
    <property type="entry name" value="GPCR_3_CS"/>
</dbReference>
<sequence>MRMTLVRTVTLVCLQLLLLFVECRVNGMKCPETDPLPVPHEWYQPGDLLIGGITSQIIYTFHRVPFTDHPLQKLFELPEMVTKFYQHALALAFAVNGINENPHILPNITLGFHILDSYYDAKMTYRTTLHMLFKSQGFQPNYKCDSRRKMIAIVGGYDAAGSFHVADILGIYKIPMEGYLTYGSFAPEERDVTESPSFFRMVPNETPQYMGIIQLLLHFEWTWVGLFAVDEHSGEHFLQAMEMLFFQNRICLDFTVKIPNQSKWDTLGDVNDLILNVYRPLTQSKANTFIIYGKALTMIMINTWVVLGDPGYEENSLYRKVWILTAQVDFIDRGIINGFSSYMFQGALSFTVCTDELLGFRKFLLNINPYWTEHNDFLKEFWEESFLCTLSNSKEPIKINETCTGEERLESLPGHIFEMPMLGHSYSISNAVYAVALALHAMYSSRPNHRATVGDKRDAYPPSQPWKLYSFLQGLSFNNSAGETMSFNRNKEMGTGFDIMNMVMFPNKSFLRVKVGRVDLDAREGKGFIIHDNMIVWHRHFNQVVPVSVCNDPCPPGYHKQKKEGEKFCCYDCSSCPKGKFSNHKDMDDCFKCPEDQYPSKDQDGCIPKMLSFLSFEEPLGISLVSLALSLSLITALVLGIFIKHRDTPIVKANNRNITYTLLISLLFCFLCSLLFLGEPSKVTCLLRQSAFGLIFTVAVSCVLAKTITVVVAFVATKPGSSMRKWVGKRLASFMVISCSLIQASICTVWLGTSPPFPDFDTQSLTTEIIVECNEGSVIMFYIVLGYMGLLSLISLLVAFVARKLPDSFNEAKSITFSMLMFCSVWLCFVPTYLSTKGKQMVAVEIFSILVSSTGLLTCIFSLKCYVIMLRPDVNQKNHFMRKN</sequence>
<dbReference type="CDD" id="cd15283">
    <property type="entry name" value="7tmC_V2R_pheromone"/>
    <property type="match status" value="1"/>
</dbReference>
<dbReference type="PRINTS" id="PR00248">
    <property type="entry name" value="GPCRMGR"/>
</dbReference>
<evidence type="ECO:0000256" key="2">
    <source>
        <dbReference type="ARBA" id="ARBA00022475"/>
    </source>
</evidence>
<dbReference type="PRINTS" id="PR01535">
    <property type="entry name" value="VOMERONASL2R"/>
</dbReference>
<keyword evidence="3 11" id="KW-0812">Transmembrane</keyword>
<feature type="transmembrane region" description="Helical" evidence="11">
    <location>
        <begin position="658"/>
        <end position="678"/>
    </location>
</feature>
<feature type="domain" description="G-protein coupled receptors family 3 profile" evidence="13">
    <location>
        <begin position="620"/>
        <end position="884"/>
    </location>
</feature>
<keyword evidence="14" id="KW-1185">Reference proteome</keyword>
<dbReference type="InterPro" id="IPR017978">
    <property type="entry name" value="GPCR_3_C"/>
</dbReference>
<evidence type="ECO:0000256" key="9">
    <source>
        <dbReference type="ARBA" id="ARBA00023180"/>
    </source>
</evidence>
<dbReference type="GeneID" id="107109154"/>
<evidence type="ECO:0000256" key="5">
    <source>
        <dbReference type="ARBA" id="ARBA00022989"/>
    </source>
</evidence>
<dbReference type="PANTHER" id="PTHR24061">
    <property type="entry name" value="CALCIUM-SENSING RECEPTOR-RELATED"/>
    <property type="match status" value="1"/>
</dbReference>
<keyword evidence="6" id="KW-0297">G-protein coupled receptor</keyword>
<dbReference type="PROSITE" id="PS50259">
    <property type="entry name" value="G_PROTEIN_RECEP_F3_4"/>
    <property type="match status" value="1"/>
</dbReference>
<feature type="transmembrane region" description="Helical" evidence="11">
    <location>
        <begin position="731"/>
        <end position="751"/>
    </location>
</feature>
<keyword evidence="7 11" id="KW-0472">Membrane</keyword>
<evidence type="ECO:0000256" key="1">
    <source>
        <dbReference type="ARBA" id="ARBA00004651"/>
    </source>
</evidence>
<dbReference type="InterPro" id="IPR011500">
    <property type="entry name" value="GPCR_3_9-Cys_dom"/>
</dbReference>
<dbReference type="InterPro" id="IPR028082">
    <property type="entry name" value="Peripla_BP_I"/>
</dbReference>
<keyword evidence="4 12" id="KW-0732">Signal</keyword>
<feature type="transmembrane region" description="Helical" evidence="11">
    <location>
        <begin position="779"/>
        <end position="802"/>
    </location>
</feature>
<proteinExistence type="predicted"/>
<evidence type="ECO:0000256" key="6">
    <source>
        <dbReference type="ARBA" id="ARBA00023040"/>
    </source>
</evidence>
<keyword evidence="9" id="KW-0325">Glycoprotein</keyword>
<evidence type="ECO:0000256" key="4">
    <source>
        <dbReference type="ARBA" id="ARBA00022729"/>
    </source>
</evidence>
<reference evidence="15" key="1">
    <citation type="submission" date="2025-08" db="UniProtKB">
        <authorList>
            <consortium name="RefSeq"/>
        </authorList>
    </citation>
    <scope>IDENTIFICATION</scope>
</reference>